<evidence type="ECO:0000313" key="4">
    <source>
        <dbReference type="EMBL" id="MDA2806007.1"/>
    </source>
</evidence>
<reference evidence="4" key="1">
    <citation type="submission" date="2023-01" db="EMBL/GenBank/DDBJ databases">
        <title>Draft genome sequence of Nocardiopsis sp. LSu2-4 isolated from halophytes.</title>
        <authorList>
            <person name="Duangmal K."/>
            <person name="Chantavorakit T."/>
        </authorList>
    </citation>
    <scope>NUCLEOTIDE SEQUENCE</scope>
    <source>
        <strain evidence="4">LSu2-4</strain>
    </source>
</reference>
<organism evidence="4 5">
    <name type="scientific">Nocardiopsis suaedae</name>
    <dbReference type="NCBI Taxonomy" id="3018444"/>
    <lineage>
        <taxon>Bacteria</taxon>
        <taxon>Bacillati</taxon>
        <taxon>Actinomycetota</taxon>
        <taxon>Actinomycetes</taxon>
        <taxon>Streptosporangiales</taxon>
        <taxon>Nocardiopsidaceae</taxon>
        <taxon>Nocardiopsis</taxon>
    </lineage>
</organism>
<evidence type="ECO:0000259" key="3">
    <source>
        <dbReference type="SMART" id="SM00909"/>
    </source>
</evidence>
<dbReference type="EMBL" id="JAQFWP010000028">
    <property type="protein sequence ID" value="MDA2806007.1"/>
    <property type="molecule type" value="Genomic_DNA"/>
</dbReference>
<feature type="compositionally biased region" description="Acidic residues" evidence="1">
    <location>
        <begin position="424"/>
        <end position="454"/>
    </location>
</feature>
<feature type="region of interest" description="Disordered" evidence="1">
    <location>
        <begin position="293"/>
        <end position="316"/>
    </location>
</feature>
<evidence type="ECO:0000256" key="2">
    <source>
        <dbReference type="SAM" id="SignalP"/>
    </source>
</evidence>
<dbReference type="Pfam" id="PF10647">
    <property type="entry name" value="Gmad1"/>
    <property type="match status" value="1"/>
</dbReference>
<feature type="chain" id="PRO_5046468660" evidence="2">
    <location>
        <begin position="30"/>
        <end position="620"/>
    </location>
</feature>
<dbReference type="Proteomes" id="UP001165685">
    <property type="component" value="Unassembled WGS sequence"/>
</dbReference>
<dbReference type="PROSITE" id="PS51257">
    <property type="entry name" value="PROKAR_LIPOPROTEIN"/>
    <property type="match status" value="1"/>
</dbReference>
<dbReference type="RefSeq" id="WP_270678652.1">
    <property type="nucleotide sequence ID" value="NZ_JAQFWP010000028.1"/>
</dbReference>
<dbReference type="Pfam" id="PF10646">
    <property type="entry name" value="Germane"/>
    <property type="match status" value="1"/>
</dbReference>
<dbReference type="SMART" id="SM00909">
    <property type="entry name" value="Germane"/>
    <property type="match status" value="1"/>
</dbReference>
<name>A0ABT4TPC9_9ACTN</name>
<feature type="region of interest" description="Disordered" evidence="1">
    <location>
        <begin position="417"/>
        <end position="456"/>
    </location>
</feature>
<dbReference type="InterPro" id="IPR019606">
    <property type="entry name" value="GerMN"/>
</dbReference>
<protein>
    <submittedName>
        <fullName evidence="4">LpqB family beta-propeller domain-containing protein</fullName>
    </submittedName>
</protein>
<proteinExistence type="predicted"/>
<dbReference type="SUPFAM" id="SSF82171">
    <property type="entry name" value="DPP6 N-terminal domain-like"/>
    <property type="match status" value="1"/>
</dbReference>
<evidence type="ECO:0000313" key="5">
    <source>
        <dbReference type="Proteomes" id="UP001165685"/>
    </source>
</evidence>
<feature type="signal peptide" evidence="2">
    <location>
        <begin position="1"/>
        <end position="29"/>
    </location>
</feature>
<evidence type="ECO:0000256" key="1">
    <source>
        <dbReference type="SAM" id="MobiDB-lite"/>
    </source>
</evidence>
<accession>A0ABT4TPC9</accession>
<dbReference type="InterPro" id="IPR059026">
    <property type="entry name" value="LpqB_N"/>
</dbReference>
<comment type="caution">
    <text evidence="4">The sequence shown here is derived from an EMBL/GenBank/DDBJ whole genome shotgun (WGS) entry which is preliminary data.</text>
</comment>
<sequence length="620" mass="65385">MRRAQARTGAAAGALAVLIAGGCATVPSAGPIAQSDRGGESPAASDSYVRMLPAGPQPGVSEVGLVEGFLKDMASFEDNHAAPRRFLLPDRRASWSPDDSALVYESMDSVSLDVEPGADEDTATVRMRTPEAASIGSDGHYVAGDGGEIIDVDFELSRDADGEWRIADLPDRLILARGDVERVYRPLNLYFFNRDRSTLVPDPVFLPVTSDDVATRLAKKAVAGPTRWLSPAVDSAFPEQATADVAFDGGRVTVELGGRTPSASDRADMEAQLAWTLKQLPEVQEVVLRAGGEESRIPGDEEESLQGGTEQWGDVNPSGVDRSLNAYFVREGRLWSMKGEEDGATPEVAAVPGAPGRAGRGLNGYAVSLDQKHFAAVDAENDRVMLADSGDDAFRPVLEGGEFSALSWDGYGNLWAVERTPGGSEEDAGDGDEDAEQDGGSDGGSDDGGEDEPEPSTRVWMLREGTDPVEVTVPGLNDRRVTQLRLSRDGTRAAVITEEGDAGGRLWVGRVSVGADGDVRLGGFMALARDVGEVVDVAWRGGDQLAVLGTQRDGAVRGYLVPLDGGTAPSSVGPLSGARTIAAAPDLPLLAGADDDQLWLTADRVMWQRATEGTDPVFPG</sequence>
<dbReference type="InterPro" id="IPR018910">
    <property type="entry name" value="LpqB_C"/>
</dbReference>
<keyword evidence="2" id="KW-0732">Signal</keyword>
<keyword evidence="5" id="KW-1185">Reference proteome</keyword>
<dbReference type="Pfam" id="PF25976">
    <property type="entry name" value="LpqB_N"/>
    <property type="match status" value="1"/>
</dbReference>
<gene>
    <name evidence="4" type="ORF">O4U47_15940</name>
</gene>
<feature type="domain" description="GerMN" evidence="3">
    <location>
        <begin position="214"/>
        <end position="299"/>
    </location>
</feature>